<sequence length="191" mass="22217">MESTNQYFQTFKDGQQSGLEYYVHKHIKPLTFFAYRLVKNEAVSEEIVGDSFLKIWEVRDRIENPSHLLAYLYKITKNACLKHLSSPANNIEIQHSFDENLKHPDSDILTQIVHAELIQQLYQEIERLPGQQGVIFRMSYLEGYTTEEICTALNTTTSNVFYAKSKALSTLRIVFKKKNMLIYLALLNLFS</sequence>
<protein>
    <submittedName>
        <fullName evidence="7">RNA polymerase sigma factor</fullName>
    </submittedName>
</protein>
<dbReference type="Gene3D" id="1.10.1740.10">
    <property type="match status" value="1"/>
</dbReference>
<dbReference type="InterPro" id="IPR036388">
    <property type="entry name" value="WH-like_DNA-bd_sf"/>
</dbReference>
<comment type="similarity">
    <text evidence="1">Belongs to the sigma-70 factor family. ECF subfamily.</text>
</comment>
<evidence type="ECO:0000259" key="6">
    <source>
        <dbReference type="Pfam" id="PF08281"/>
    </source>
</evidence>
<keyword evidence="3" id="KW-0731">Sigma factor</keyword>
<dbReference type="InterPro" id="IPR013249">
    <property type="entry name" value="RNA_pol_sigma70_r4_t2"/>
</dbReference>
<dbReference type="InterPro" id="IPR013325">
    <property type="entry name" value="RNA_pol_sigma_r2"/>
</dbReference>
<dbReference type="NCBIfam" id="TIGR02937">
    <property type="entry name" value="sigma70-ECF"/>
    <property type="match status" value="1"/>
</dbReference>
<gene>
    <name evidence="7" type="ORF">ACFSQW_10270</name>
</gene>
<feature type="domain" description="RNA polymerase sigma-70 region 2" evidence="5">
    <location>
        <begin position="23"/>
        <end position="85"/>
    </location>
</feature>
<dbReference type="InterPro" id="IPR039425">
    <property type="entry name" value="RNA_pol_sigma-70-like"/>
</dbReference>
<dbReference type="SUPFAM" id="SSF88946">
    <property type="entry name" value="Sigma2 domain of RNA polymerase sigma factors"/>
    <property type="match status" value="1"/>
</dbReference>
<dbReference type="Pfam" id="PF08281">
    <property type="entry name" value="Sigma70_r4_2"/>
    <property type="match status" value="1"/>
</dbReference>
<dbReference type="PANTHER" id="PTHR43133:SF46">
    <property type="entry name" value="RNA POLYMERASE SIGMA-70 FACTOR ECF SUBFAMILY"/>
    <property type="match status" value="1"/>
</dbReference>
<dbReference type="InterPro" id="IPR014284">
    <property type="entry name" value="RNA_pol_sigma-70_dom"/>
</dbReference>
<evidence type="ECO:0000256" key="1">
    <source>
        <dbReference type="ARBA" id="ARBA00010641"/>
    </source>
</evidence>
<evidence type="ECO:0000313" key="7">
    <source>
        <dbReference type="EMBL" id="MFD2554776.1"/>
    </source>
</evidence>
<evidence type="ECO:0000256" key="3">
    <source>
        <dbReference type="ARBA" id="ARBA00023082"/>
    </source>
</evidence>
<keyword evidence="8" id="KW-1185">Reference proteome</keyword>
<dbReference type="Gene3D" id="1.10.10.10">
    <property type="entry name" value="Winged helix-like DNA-binding domain superfamily/Winged helix DNA-binding domain"/>
    <property type="match status" value="1"/>
</dbReference>
<comment type="caution">
    <text evidence="7">The sequence shown here is derived from an EMBL/GenBank/DDBJ whole genome shotgun (WGS) entry which is preliminary data.</text>
</comment>
<organism evidence="7 8">
    <name type="scientific">Sphingobacterium tabacisoli</name>
    <dbReference type="NCBI Taxonomy" id="2044855"/>
    <lineage>
        <taxon>Bacteria</taxon>
        <taxon>Pseudomonadati</taxon>
        <taxon>Bacteroidota</taxon>
        <taxon>Sphingobacteriia</taxon>
        <taxon>Sphingobacteriales</taxon>
        <taxon>Sphingobacteriaceae</taxon>
        <taxon>Sphingobacterium</taxon>
    </lineage>
</organism>
<reference evidence="8" key="1">
    <citation type="journal article" date="2019" name="Int. J. Syst. Evol. Microbiol.">
        <title>The Global Catalogue of Microorganisms (GCM) 10K type strain sequencing project: providing services to taxonomists for standard genome sequencing and annotation.</title>
        <authorList>
            <consortium name="The Broad Institute Genomics Platform"/>
            <consortium name="The Broad Institute Genome Sequencing Center for Infectious Disease"/>
            <person name="Wu L."/>
            <person name="Ma J."/>
        </authorList>
    </citation>
    <scope>NUCLEOTIDE SEQUENCE [LARGE SCALE GENOMIC DNA]</scope>
    <source>
        <strain evidence="8">KCTC 52298</strain>
    </source>
</reference>
<keyword evidence="2" id="KW-0805">Transcription regulation</keyword>
<evidence type="ECO:0000313" key="8">
    <source>
        <dbReference type="Proteomes" id="UP001597440"/>
    </source>
</evidence>
<dbReference type="RefSeq" id="WP_210353166.1">
    <property type="nucleotide sequence ID" value="NZ_JAEQMU010000001.1"/>
</dbReference>
<dbReference type="PANTHER" id="PTHR43133">
    <property type="entry name" value="RNA POLYMERASE ECF-TYPE SIGMA FACTO"/>
    <property type="match status" value="1"/>
</dbReference>
<dbReference type="InterPro" id="IPR013324">
    <property type="entry name" value="RNA_pol_sigma_r3/r4-like"/>
</dbReference>
<name>A0ABW5L1J8_9SPHI</name>
<keyword evidence="4" id="KW-0804">Transcription</keyword>
<dbReference type="Proteomes" id="UP001597440">
    <property type="component" value="Unassembled WGS sequence"/>
</dbReference>
<feature type="domain" description="RNA polymerase sigma factor 70 region 4 type 2" evidence="6">
    <location>
        <begin position="119"/>
        <end position="171"/>
    </location>
</feature>
<dbReference type="Pfam" id="PF04542">
    <property type="entry name" value="Sigma70_r2"/>
    <property type="match status" value="1"/>
</dbReference>
<dbReference type="EMBL" id="JBHULD010000014">
    <property type="protein sequence ID" value="MFD2554776.1"/>
    <property type="molecule type" value="Genomic_DNA"/>
</dbReference>
<evidence type="ECO:0000259" key="5">
    <source>
        <dbReference type="Pfam" id="PF04542"/>
    </source>
</evidence>
<dbReference type="InterPro" id="IPR007627">
    <property type="entry name" value="RNA_pol_sigma70_r2"/>
</dbReference>
<accession>A0ABW5L1J8</accession>
<evidence type="ECO:0000256" key="2">
    <source>
        <dbReference type="ARBA" id="ARBA00023015"/>
    </source>
</evidence>
<evidence type="ECO:0000256" key="4">
    <source>
        <dbReference type="ARBA" id="ARBA00023163"/>
    </source>
</evidence>
<dbReference type="SUPFAM" id="SSF88659">
    <property type="entry name" value="Sigma3 and sigma4 domains of RNA polymerase sigma factors"/>
    <property type="match status" value="1"/>
</dbReference>
<proteinExistence type="inferred from homology"/>